<feature type="compositionally biased region" description="Low complexity" evidence="1">
    <location>
        <begin position="139"/>
        <end position="148"/>
    </location>
</feature>
<proteinExistence type="predicted"/>
<name>A0AAV7MFP6_PLEWA</name>
<feature type="region of interest" description="Disordered" evidence="1">
    <location>
        <begin position="1"/>
        <end position="31"/>
    </location>
</feature>
<comment type="caution">
    <text evidence="2">The sequence shown here is derived from an EMBL/GenBank/DDBJ whole genome shotgun (WGS) entry which is preliminary data.</text>
</comment>
<dbReference type="EMBL" id="JANPWB010000014">
    <property type="protein sequence ID" value="KAJ1102262.1"/>
    <property type="molecule type" value="Genomic_DNA"/>
</dbReference>
<dbReference type="Proteomes" id="UP001066276">
    <property type="component" value="Chromosome 10"/>
</dbReference>
<organism evidence="2 3">
    <name type="scientific">Pleurodeles waltl</name>
    <name type="common">Iberian ribbed newt</name>
    <dbReference type="NCBI Taxonomy" id="8319"/>
    <lineage>
        <taxon>Eukaryota</taxon>
        <taxon>Metazoa</taxon>
        <taxon>Chordata</taxon>
        <taxon>Craniata</taxon>
        <taxon>Vertebrata</taxon>
        <taxon>Euteleostomi</taxon>
        <taxon>Amphibia</taxon>
        <taxon>Batrachia</taxon>
        <taxon>Caudata</taxon>
        <taxon>Salamandroidea</taxon>
        <taxon>Salamandridae</taxon>
        <taxon>Pleurodelinae</taxon>
        <taxon>Pleurodeles</taxon>
    </lineage>
</organism>
<evidence type="ECO:0000313" key="3">
    <source>
        <dbReference type="Proteomes" id="UP001066276"/>
    </source>
</evidence>
<feature type="compositionally biased region" description="Basic residues" evidence="1">
    <location>
        <begin position="155"/>
        <end position="170"/>
    </location>
</feature>
<protein>
    <submittedName>
        <fullName evidence="2">Uncharacterized protein</fullName>
    </submittedName>
</protein>
<evidence type="ECO:0000256" key="1">
    <source>
        <dbReference type="SAM" id="MobiDB-lite"/>
    </source>
</evidence>
<gene>
    <name evidence="2" type="ORF">NDU88_007314</name>
</gene>
<accession>A0AAV7MFP6</accession>
<evidence type="ECO:0000313" key="2">
    <source>
        <dbReference type="EMBL" id="KAJ1102262.1"/>
    </source>
</evidence>
<reference evidence="2" key="1">
    <citation type="journal article" date="2022" name="bioRxiv">
        <title>Sequencing and chromosome-scale assembly of the giantPleurodeles waltlgenome.</title>
        <authorList>
            <person name="Brown T."/>
            <person name="Elewa A."/>
            <person name="Iarovenko S."/>
            <person name="Subramanian E."/>
            <person name="Araus A.J."/>
            <person name="Petzold A."/>
            <person name="Susuki M."/>
            <person name="Suzuki K.-i.T."/>
            <person name="Hayashi T."/>
            <person name="Toyoda A."/>
            <person name="Oliveira C."/>
            <person name="Osipova E."/>
            <person name="Leigh N.D."/>
            <person name="Simon A."/>
            <person name="Yun M.H."/>
        </authorList>
    </citation>
    <scope>NUCLEOTIDE SEQUENCE</scope>
    <source>
        <strain evidence="2">20211129_DDA</strain>
        <tissue evidence="2">Liver</tissue>
    </source>
</reference>
<sequence length="258" mass="27635">MRKDTDTSAGFQWRMEQSESPVPQETRGLRGGDAGAMCGTCSVKMRGSGVTCRQISITMFFLTSYQFGFVRAMSEDPTNNDLVVLVEGFLPFLLTCLGLLPLRLLCCVPLPGEHTLSTALLGDGVCACVLGRAQPPGGVAGPPGESAAFNPAPKVRPRSAPHLPHARHPGRGKDRRGPGARQGDSCLNGGRAHLSEQGAARFLPVRSCARLATRSSAFLWHGARSLYRAHLSLCSGLLVGRSWTRLRRGSIETRSSPL</sequence>
<dbReference type="AlphaFoldDB" id="A0AAV7MFP6"/>
<keyword evidence="3" id="KW-1185">Reference proteome</keyword>
<feature type="region of interest" description="Disordered" evidence="1">
    <location>
        <begin position="139"/>
        <end position="188"/>
    </location>
</feature>